<evidence type="ECO:0000313" key="2">
    <source>
        <dbReference type="Proteomes" id="UP000799770"/>
    </source>
</evidence>
<dbReference type="InterPro" id="IPR009959">
    <property type="entry name" value="Cyclase_SnoaL-like"/>
</dbReference>
<proteinExistence type="predicted"/>
<gene>
    <name evidence="1" type="ORF">BDV96DRAFT_616386</name>
</gene>
<dbReference type="PANTHER" id="PTHR38436:SF3">
    <property type="entry name" value="CARBOXYMETHYLENEBUTENOLIDASE-RELATED"/>
    <property type="match status" value="1"/>
</dbReference>
<dbReference type="Proteomes" id="UP000799770">
    <property type="component" value="Unassembled WGS sequence"/>
</dbReference>
<dbReference type="OrthoDB" id="5440at2759"/>
<evidence type="ECO:0000313" key="1">
    <source>
        <dbReference type="EMBL" id="KAF2108337.1"/>
    </source>
</evidence>
<organism evidence="1 2">
    <name type="scientific">Lophiotrema nucula</name>
    <dbReference type="NCBI Taxonomy" id="690887"/>
    <lineage>
        <taxon>Eukaryota</taxon>
        <taxon>Fungi</taxon>
        <taxon>Dikarya</taxon>
        <taxon>Ascomycota</taxon>
        <taxon>Pezizomycotina</taxon>
        <taxon>Dothideomycetes</taxon>
        <taxon>Pleosporomycetidae</taxon>
        <taxon>Pleosporales</taxon>
        <taxon>Lophiotremataceae</taxon>
        <taxon>Lophiotrema</taxon>
    </lineage>
</organism>
<protein>
    <recommendedName>
        <fullName evidence="3">Dienelactone hydrolase</fullName>
    </recommendedName>
</protein>
<dbReference type="EMBL" id="ML977348">
    <property type="protein sequence ID" value="KAF2108337.1"/>
    <property type="molecule type" value="Genomic_DNA"/>
</dbReference>
<dbReference type="PANTHER" id="PTHR38436">
    <property type="entry name" value="POLYKETIDE CYCLASE SNOAL-LIKE DOMAIN"/>
    <property type="match status" value="1"/>
</dbReference>
<sequence>MSITTPTQSGSGFLTFNSLPPRLWLTAASPHPPEKTLLYWKEEGFDVTYLPYNSSQHNQYLQTLKHLPDDLELGETYGLICYGEAASVVLKVAEKPMKKCCAIAAFYPTLLPSVKHKYPSLLKVVIHVAGLSQISAAPEHYQFRLYRYEKCGTGFADPEAKTYSEVEANLAMSRTLLVVRKGFKNDVDLEPVVQQAWRGKYDYDVPEQGSLTVVKSMTQASPHVTIVPTLEGAVGRKKLQEFYTEFFIPSLLEDFDIRLISRTLGVDRVVDEMIISFTHTDEVDWILPGVPPTDKFVEIPVVSIVAVRGGKLVSEHMYWDQASVLVQVGLLDPKVIPKRLKDDGLKKLPVTGAEAAKQLVEPKQERYNSLLKVHGLMDGLMTNGINGS</sequence>
<dbReference type="Gene3D" id="3.10.450.50">
    <property type="match status" value="1"/>
</dbReference>
<dbReference type="GO" id="GO:0030638">
    <property type="term" value="P:polyketide metabolic process"/>
    <property type="evidence" value="ECO:0007669"/>
    <property type="project" value="InterPro"/>
</dbReference>
<reference evidence="1" key="1">
    <citation type="journal article" date="2020" name="Stud. Mycol.">
        <title>101 Dothideomycetes genomes: a test case for predicting lifestyles and emergence of pathogens.</title>
        <authorList>
            <person name="Haridas S."/>
            <person name="Albert R."/>
            <person name="Binder M."/>
            <person name="Bloem J."/>
            <person name="Labutti K."/>
            <person name="Salamov A."/>
            <person name="Andreopoulos B."/>
            <person name="Baker S."/>
            <person name="Barry K."/>
            <person name="Bills G."/>
            <person name="Bluhm B."/>
            <person name="Cannon C."/>
            <person name="Castanera R."/>
            <person name="Culley D."/>
            <person name="Daum C."/>
            <person name="Ezra D."/>
            <person name="Gonzalez J."/>
            <person name="Henrissat B."/>
            <person name="Kuo A."/>
            <person name="Liang C."/>
            <person name="Lipzen A."/>
            <person name="Lutzoni F."/>
            <person name="Magnuson J."/>
            <person name="Mondo S."/>
            <person name="Nolan M."/>
            <person name="Ohm R."/>
            <person name="Pangilinan J."/>
            <person name="Park H.-J."/>
            <person name="Ramirez L."/>
            <person name="Alfaro M."/>
            <person name="Sun H."/>
            <person name="Tritt A."/>
            <person name="Yoshinaga Y."/>
            <person name="Zwiers L.-H."/>
            <person name="Turgeon B."/>
            <person name="Goodwin S."/>
            <person name="Spatafora J."/>
            <person name="Crous P."/>
            <person name="Grigoriev I."/>
        </authorList>
    </citation>
    <scope>NUCLEOTIDE SEQUENCE</scope>
    <source>
        <strain evidence="1">CBS 627.86</strain>
    </source>
</reference>
<accession>A0A6A5YPL4</accession>
<name>A0A6A5YPL4_9PLEO</name>
<dbReference type="AlphaFoldDB" id="A0A6A5YPL4"/>
<evidence type="ECO:0008006" key="3">
    <source>
        <dbReference type="Google" id="ProtNLM"/>
    </source>
</evidence>
<dbReference type="SUPFAM" id="SSF54427">
    <property type="entry name" value="NTF2-like"/>
    <property type="match status" value="1"/>
</dbReference>
<keyword evidence="2" id="KW-1185">Reference proteome</keyword>
<dbReference type="InterPro" id="IPR032710">
    <property type="entry name" value="NTF2-like_dom_sf"/>
</dbReference>